<dbReference type="PANTHER" id="PTHR30160">
    <property type="entry name" value="TETRAACYLDISACCHARIDE 4'-KINASE-RELATED"/>
    <property type="match status" value="1"/>
</dbReference>
<dbReference type="Proteomes" id="UP000006765">
    <property type="component" value="Unassembled WGS sequence"/>
</dbReference>
<keyword evidence="4" id="KW-1185">Reference proteome</keyword>
<comment type="caution">
    <text evidence="3">The sequence shown here is derived from an EMBL/GenBank/DDBJ whole genome shotgun (WGS) entry which is preliminary data.</text>
</comment>
<evidence type="ECO:0000256" key="1">
    <source>
        <dbReference type="ARBA" id="ARBA00022676"/>
    </source>
</evidence>
<dbReference type="OrthoDB" id="9771846at2"/>
<evidence type="ECO:0000256" key="2">
    <source>
        <dbReference type="ARBA" id="ARBA00022679"/>
    </source>
</evidence>
<proteinExistence type="predicted"/>
<evidence type="ECO:0000313" key="4">
    <source>
        <dbReference type="Proteomes" id="UP000006765"/>
    </source>
</evidence>
<keyword evidence="1" id="KW-0328">Glycosyltransferase</keyword>
<dbReference type="InterPro" id="IPR002201">
    <property type="entry name" value="Glyco_trans_9"/>
</dbReference>
<dbReference type="STRING" id="1231392.OCGS_2184"/>
<dbReference type="eggNOG" id="COG0859">
    <property type="taxonomic scope" value="Bacteria"/>
</dbReference>
<dbReference type="GO" id="GO:0005829">
    <property type="term" value="C:cytosol"/>
    <property type="evidence" value="ECO:0007669"/>
    <property type="project" value="TreeGrafter"/>
</dbReference>
<dbReference type="RefSeq" id="WP_007427336.1">
    <property type="nucleotide sequence ID" value="NZ_AMGO01000047.1"/>
</dbReference>
<organism evidence="3 4">
    <name type="scientific">Oceaniovalibus guishaninsula JLT2003</name>
    <dbReference type="NCBI Taxonomy" id="1231392"/>
    <lineage>
        <taxon>Bacteria</taxon>
        <taxon>Pseudomonadati</taxon>
        <taxon>Pseudomonadota</taxon>
        <taxon>Alphaproteobacteria</taxon>
        <taxon>Rhodobacterales</taxon>
        <taxon>Roseobacteraceae</taxon>
        <taxon>Oceaniovalibus</taxon>
    </lineage>
</organism>
<accession>K2I4M0</accession>
<keyword evidence="2 3" id="KW-0808">Transferase</keyword>
<evidence type="ECO:0000313" key="3">
    <source>
        <dbReference type="EMBL" id="EKE43850.1"/>
    </source>
</evidence>
<dbReference type="AlphaFoldDB" id="K2I4M0"/>
<sequence length="332" mass="35343">MKGVPERVAILRALPGLGDMLCAGPALRAMRTGWPDAHLALVVLPGTETLAARVLPMIDETLPFPGCPGIPERSVPDPPWPVFRAAMQARRWDLAVQMHGDGSHLDAFMPQLAASRSVGYLPAAACPANGPDWFPYPETGHEILRWTGLMRQLGLPDRGTDLQFADHPGDRAALAALLDARPGRYVCLHPGASTPVRRWPAERFAAIGDALADRGHSVVLTGTAGEKAITAAVAGAMRHPAIDLAGRTPLGVLALLLRRAALLVSNDTGVAHLAVATRTPSVTVFLAADPDRWAPLDRDRHRIVVAGRLRGQPDAPLPATDEVLAQAEALLR</sequence>
<dbReference type="Pfam" id="PF01075">
    <property type="entry name" value="Glyco_transf_9"/>
    <property type="match status" value="1"/>
</dbReference>
<gene>
    <name evidence="3" type="ORF">OCGS_2184</name>
</gene>
<dbReference type="EMBL" id="AMGO01000047">
    <property type="protein sequence ID" value="EKE43850.1"/>
    <property type="molecule type" value="Genomic_DNA"/>
</dbReference>
<reference evidence="3 4" key="1">
    <citation type="journal article" date="2012" name="J. Bacteriol.">
        <title>Draft Genome Sequence of Oceaniovalibus guishaninsula JLT2003T.</title>
        <authorList>
            <person name="Tang K."/>
            <person name="Liu K."/>
            <person name="Jiao N."/>
        </authorList>
    </citation>
    <scope>NUCLEOTIDE SEQUENCE [LARGE SCALE GENOMIC DNA]</scope>
    <source>
        <strain evidence="3 4">JLT2003</strain>
    </source>
</reference>
<protein>
    <submittedName>
        <fullName evidence="3">Glycosyl transferase family protein</fullName>
    </submittedName>
</protein>
<dbReference type="SUPFAM" id="SSF53756">
    <property type="entry name" value="UDP-Glycosyltransferase/glycogen phosphorylase"/>
    <property type="match status" value="1"/>
</dbReference>
<name>K2I4M0_9RHOB</name>
<dbReference type="Gene3D" id="3.40.50.2000">
    <property type="entry name" value="Glycogen Phosphorylase B"/>
    <property type="match status" value="2"/>
</dbReference>
<dbReference type="PANTHER" id="PTHR30160:SF1">
    <property type="entry name" value="LIPOPOLYSACCHARIDE 1,2-N-ACETYLGLUCOSAMINETRANSFERASE-RELATED"/>
    <property type="match status" value="1"/>
</dbReference>
<dbReference type="InterPro" id="IPR051199">
    <property type="entry name" value="LPS_LOS_Heptosyltrfase"/>
</dbReference>
<dbReference type="GO" id="GO:0009244">
    <property type="term" value="P:lipopolysaccharide core region biosynthetic process"/>
    <property type="evidence" value="ECO:0007669"/>
    <property type="project" value="TreeGrafter"/>
</dbReference>
<dbReference type="GO" id="GO:0008713">
    <property type="term" value="F:ADP-heptose-lipopolysaccharide heptosyltransferase activity"/>
    <property type="evidence" value="ECO:0007669"/>
    <property type="project" value="TreeGrafter"/>
</dbReference>
<dbReference type="CDD" id="cd03789">
    <property type="entry name" value="GT9_LPS_heptosyltransferase"/>
    <property type="match status" value="1"/>
</dbReference>